<gene>
    <name evidence="5" type="ORF">GFH48_33745</name>
</gene>
<dbReference type="InterPro" id="IPR023346">
    <property type="entry name" value="Lysozyme-like_dom_sf"/>
</dbReference>
<dbReference type="CDD" id="cd12797">
    <property type="entry name" value="M23_peptidase"/>
    <property type="match status" value="1"/>
</dbReference>
<dbReference type="EMBL" id="CP045643">
    <property type="protein sequence ID" value="QFZ77598.1"/>
    <property type="molecule type" value="Genomic_DNA"/>
</dbReference>
<dbReference type="PANTHER" id="PTHR21666:SF289">
    <property type="entry name" value="L-ALA--D-GLU ENDOPEPTIDASE"/>
    <property type="match status" value="1"/>
</dbReference>
<dbReference type="InterPro" id="IPR011055">
    <property type="entry name" value="Dup_hybrid_motif"/>
</dbReference>
<dbReference type="PANTHER" id="PTHR21666">
    <property type="entry name" value="PEPTIDASE-RELATED"/>
    <property type="match status" value="1"/>
</dbReference>
<dbReference type="Gene3D" id="2.70.70.10">
    <property type="entry name" value="Glucose Permease (Domain IIA)"/>
    <property type="match status" value="1"/>
</dbReference>
<dbReference type="AlphaFoldDB" id="A0A5Q0LKM6"/>
<keyword evidence="3" id="KW-0472">Membrane</keyword>
<sequence>MRPTDVGPVHEGPSDERPEPTRRRRRPGPFTLLALPGLTVVVGFAAFMAATGRLSSAWPDDSDAHTTTAGSAATDRVDASYVPWLRAAARTCTLLKPSVLAAQIDRRSHWNTDPATLSGAVGIAGFTESQWRTWGKDSDGNGKSSPRDPVDAIMALARQDCALAEDVTGLRTRGTVSGDLLDLTLAAYTVGTDSVTRAGNVPSAARTYLADVKKLSARYRTFDREDDTNPGSGRASGVLALPVTTLVISSPFGSRKHPLTGVTKLHTGVDFAAPRNAPVSAARQGRVVFAGMTKAYGNRVVIDHGTLGGRRLETTYSHMSSLLVGAGQSVETGAALGFVGSTGLSTGPHLHFEVLVDGAYTDPMPWLAVAH</sequence>
<feature type="compositionally biased region" description="Basic and acidic residues" evidence="2">
    <location>
        <begin position="12"/>
        <end position="21"/>
    </location>
</feature>
<keyword evidence="3" id="KW-0812">Transmembrane</keyword>
<evidence type="ECO:0000313" key="5">
    <source>
        <dbReference type="EMBL" id="QFZ77598.1"/>
    </source>
</evidence>
<dbReference type="RefSeq" id="WP_153291786.1">
    <property type="nucleotide sequence ID" value="NZ_CP045643.1"/>
</dbReference>
<evidence type="ECO:0000259" key="4">
    <source>
        <dbReference type="Pfam" id="PF01551"/>
    </source>
</evidence>
<dbReference type="KEGG" id="sfy:GFH48_33745"/>
<evidence type="ECO:0000256" key="3">
    <source>
        <dbReference type="SAM" id="Phobius"/>
    </source>
</evidence>
<keyword evidence="6" id="KW-1185">Reference proteome</keyword>
<dbReference type="InterPro" id="IPR016047">
    <property type="entry name" value="M23ase_b-sheet_dom"/>
</dbReference>
<feature type="transmembrane region" description="Helical" evidence="3">
    <location>
        <begin position="30"/>
        <end position="50"/>
    </location>
</feature>
<accession>A0A5Q0LKM6</accession>
<dbReference type="InterPro" id="IPR050570">
    <property type="entry name" value="Cell_wall_metabolism_enzyme"/>
</dbReference>
<organism evidence="5 6">
    <name type="scientific">Streptomyces fagopyri</name>
    <dbReference type="NCBI Taxonomy" id="2662397"/>
    <lineage>
        <taxon>Bacteria</taxon>
        <taxon>Bacillati</taxon>
        <taxon>Actinomycetota</taxon>
        <taxon>Actinomycetes</taxon>
        <taxon>Kitasatosporales</taxon>
        <taxon>Streptomycetaceae</taxon>
        <taxon>Streptomyces</taxon>
    </lineage>
</organism>
<dbReference type="GO" id="GO:0004222">
    <property type="term" value="F:metalloendopeptidase activity"/>
    <property type="evidence" value="ECO:0007669"/>
    <property type="project" value="TreeGrafter"/>
</dbReference>
<keyword evidence="1" id="KW-0732">Signal</keyword>
<dbReference type="Gene3D" id="1.10.530.10">
    <property type="match status" value="1"/>
</dbReference>
<dbReference type="Proteomes" id="UP000326179">
    <property type="component" value="Chromosome"/>
</dbReference>
<feature type="domain" description="M23ase beta-sheet core" evidence="4">
    <location>
        <begin position="265"/>
        <end position="363"/>
    </location>
</feature>
<proteinExistence type="predicted"/>
<protein>
    <submittedName>
        <fullName evidence="5">Peptidoglycan DD-metalloendopeptidase family protein</fullName>
    </submittedName>
</protein>
<reference evidence="5 6" key="1">
    <citation type="submission" date="2019-10" db="EMBL/GenBank/DDBJ databases">
        <title>A novel species.</title>
        <authorList>
            <person name="Gao J."/>
        </authorList>
    </citation>
    <scope>NUCLEOTIDE SEQUENCE [LARGE SCALE GENOMIC DNA]</scope>
    <source>
        <strain evidence="5 6">QMT-28</strain>
    </source>
</reference>
<evidence type="ECO:0000256" key="1">
    <source>
        <dbReference type="ARBA" id="ARBA00022729"/>
    </source>
</evidence>
<evidence type="ECO:0000256" key="2">
    <source>
        <dbReference type="SAM" id="MobiDB-lite"/>
    </source>
</evidence>
<dbReference type="SUPFAM" id="SSF51261">
    <property type="entry name" value="Duplicated hybrid motif"/>
    <property type="match status" value="1"/>
</dbReference>
<dbReference type="Pfam" id="PF01551">
    <property type="entry name" value="Peptidase_M23"/>
    <property type="match status" value="1"/>
</dbReference>
<feature type="region of interest" description="Disordered" evidence="2">
    <location>
        <begin position="1"/>
        <end position="28"/>
    </location>
</feature>
<keyword evidence="3" id="KW-1133">Transmembrane helix</keyword>
<dbReference type="CDD" id="cd13399">
    <property type="entry name" value="Slt35-like"/>
    <property type="match status" value="1"/>
</dbReference>
<name>A0A5Q0LKM6_9ACTN</name>
<evidence type="ECO:0000313" key="6">
    <source>
        <dbReference type="Proteomes" id="UP000326179"/>
    </source>
</evidence>
<dbReference type="SUPFAM" id="SSF53955">
    <property type="entry name" value="Lysozyme-like"/>
    <property type="match status" value="1"/>
</dbReference>